<organism evidence="1">
    <name type="scientific">Salvia splendens</name>
    <name type="common">Scarlet sage</name>
    <dbReference type="NCBI Taxonomy" id="180675"/>
    <lineage>
        <taxon>Eukaryota</taxon>
        <taxon>Viridiplantae</taxon>
        <taxon>Streptophyta</taxon>
        <taxon>Embryophyta</taxon>
        <taxon>Tracheophyta</taxon>
        <taxon>Spermatophyta</taxon>
        <taxon>Magnoliopsida</taxon>
        <taxon>eudicotyledons</taxon>
        <taxon>Gunneridae</taxon>
        <taxon>Pentapetalae</taxon>
        <taxon>asterids</taxon>
        <taxon>lamiids</taxon>
        <taxon>Lamiales</taxon>
        <taxon>Lamiaceae</taxon>
        <taxon>Nepetoideae</taxon>
        <taxon>Mentheae</taxon>
        <taxon>Salviinae</taxon>
        <taxon>Salvia</taxon>
        <taxon>Salvia subgen. Calosphace</taxon>
        <taxon>core Calosphace</taxon>
    </lineage>
</organism>
<comment type="caution">
    <text evidence="1">The sequence shown here is derived from an EMBL/GenBank/DDBJ whole genome shotgun (WGS) entry which is preliminary data.</text>
</comment>
<protein>
    <submittedName>
        <fullName evidence="1">Uncharacterized protein</fullName>
    </submittedName>
</protein>
<sequence>MDIRVFQFWGFEFALLSKYEIKIHGSFRFLPFTTITKEDMRLPLLSFEESASTNLSRAKDGLTRLMERPVYTIHSLWRRFDDVYMRRSDREGDCRNAAA</sequence>
<reference evidence="1" key="1">
    <citation type="submission" date="2018-01" db="EMBL/GenBank/DDBJ databases">
        <authorList>
            <person name="Mao J.F."/>
        </authorList>
    </citation>
    <scope>NUCLEOTIDE SEQUENCE</scope>
    <source>
        <strain evidence="1">Huo1</strain>
        <tissue evidence="1">Leaf</tissue>
    </source>
</reference>
<accession>A0A8X8ZHT1</accession>
<reference evidence="1" key="2">
    <citation type="submission" date="2020-08" db="EMBL/GenBank/DDBJ databases">
        <title>Plant Genome Project.</title>
        <authorList>
            <person name="Zhang R.-G."/>
        </authorList>
    </citation>
    <scope>NUCLEOTIDE SEQUENCE</scope>
    <source>
        <strain evidence="1">Huo1</strain>
        <tissue evidence="1">Leaf</tissue>
    </source>
</reference>
<dbReference type="Proteomes" id="UP000298416">
    <property type="component" value="Unassembled WGS sequence"/>
</dbReference>
<proteinExistence type="predicted"/>
<keyword evidence="2" id="KW-1185">Reference proteome</keyword>
<gene>
    <name evidence="1" type="ORF">SASPL_132883</name>
</gene>
<dbReference type="AlphaFoldDB" id="A0A8X8ZHT1"/>
<name>A0A8X8ZHT1_SALSN</name>
<dbReference type="EMBL" id="PNBA02000012">
    <property type="protein sequence ID" value="KAG6405296.1"/>
    <property type="molecule type" value="Genomic_DNA"/>
</dbReference>
<evidence type="ECO:0000313" key="2">
    <source>
        <dbReference type="Proteomes" id="UP000298416"/>
    </source>
</evidence>
<evidence type="ECO:0000313" key="1">
    <source>
        <dbReference type="EMBL" id="KAG6405296.1"/>
    </source>
</evidence>